<dbReference type="Proteomes" id="UP001175211">
    <property type="component" value="Unassembled WGS sequence"/>
</dbReference>
<accession>A0AA39J6Z7</accession>
<reference evidence="1" key="1">
    <citation type="submission" date="2023-06" db="EMBL/GenBank/DDBJ databases">
        <authorList>
            <consortium name="Lawrence Berkeley National Laboratory"/>
            <person name="Ahrendt S."/>
            <person name="Sahu N."/>
            <person name="Indic B."/>
            <person name="Wong-Bajracharya J."/>
            <person name="Merenyi Z."/>
            <person name="Ke H.-M."/>
            <person name="Monk M."/>
            <person name="Kocsube S."/>
            <person name="Drula E."/>
            <person name="Lipzen A."/>
            <person name="Balint B."/>
            <person name="Henrissat B."/>
            <person name="Andreopoulos B."/>
            <person name="Martin F.M."/>
            <person name="Harder C.B."/>
            <person name="Rigling D."/>
            <person name="Ford K.L."/>
            <person name="Foster G.D."/>
            <person name="Pangilinan J."/>
            <person name="Papanicolaou A."/>
            <person name="Barry K."/>
            <person name="LaButti K."/>
            <person name="Viragh M."/>
            <person name="Koriabine M."/>
            <person name="Yan M."/>
            <person name="Riley R."/>
            <person name="Champramary S."/>
            <person name="Plett K.L."/>
            <person name="Tsai I.J."/>
            <person name="Slot J."/>
            <person name="Sipos G."/>
            <person name="Plett J."/>
            <person name="Nagy L.G."/>
            <person name="Grigoriev I.V."/>
        </authorList>
    </citation>
    <scope>NUCLEOTIDE SEQUENCE</scope>
    <source>
        <strain evidence="1">CCBAS 213</strain>
    </source>
</reference>
<dbReference type="InterPro" id="IPR012337">
    <property type="entry name" value="RNaseH-like_sf"/>
</dbReference>
<comment type="caution">
    <text evidence="1">The sequence shown here is derived from an EMBL/GenBank/DDBJ whole genome shotgun (WGS) entry which is preliminary data.</text>
</comment>
<feature type="non-terminal residue" evidence="1">
    <location>
        <position position="52"/>
    </location>
</feature>
<organism evidence="1 2">
    <name type="scientific">Armillaria tabescens</name>
    <name type="common">Ringless honey mushroom</name>
    <name type="synonym">Agaricus tabescens</name>
    <dbReference type="NCBI Taxonomy" id="1929756"/>
    <lineage>
        <taxon>Eukaryota</taxon>
        <taxon>Fungi</taxon>
        <taxon>Dikarya</taxon>
        <taxon>Basidiomycota</taxon>
        <taxon>Agaricomycotina</taxon>
        <taxon>Agaricomycetes</taxon>
        <taxon>Agaricomycetidae</taxon>
        <taxon>Agaricales</taxon>
        <taxon>Marasmiineae</taxon>
        <taxon>Physalacriaceae</taxon>
        <taxon>Desarmillaria</taxon>
    </lineage>
</organism>
<evidence type="ECO:0000313" key="1">
    <source>
        <dbReference type="EMBL" id="KAK0437302.1"/>
    </source>
</evidence>
<keyword evidence="2" id="KW-1185">Reference proteome</keyword>
<gene>
    <name evidence="1" type="ORF">EV420DRAFT_1222563</name>
</gene>
<feature type="non-terminal residue" evidence="1">
    <location>
        <position position="1"/>
    </location>
</feature>
<dbReference type="SUPFAM" id="SSF53098">
    <property type="entry name" value="Ribonuclease H-like"/>
    <property type="match status" value="1"/>
</dbReference>
<evidence type="ECO:0000313" key="2">
    <source>
        <dbReference type="Proteomes" id="UP001175211"/>
    </source>
</evidence>
<dbReference type="EMBL" id="JAUEPS010000113">
    <property type="protein sequence ID" value="KAK0437302.1"/>
    <property type="molecule type" value="Genomic_DNA"/>
</dbReference>
<dbReference type="RefSeq" id="XP_060322574.1">
    <property type="nucleotide sequence ID" value="XM_060466474.1"/>
</dbReference>
<name>A0AA39J6Z7_ARMTA</name>
<sequence>ILSITCDNASNNDTMIDVLAENIPAFPGEQHRTRCFAHVINLVAKSLLNQFE</sequence>
<dbReference type="AlphaFoldDB" id="A0AA39J6Z7"/>
<protein>
    <submittedName>
        <fullName evidence="1">Uncharacterized protein</fullName>
    </submittedName>
</protein>
<dbReference type="GeneID" id="85350022"/>
<proteinExistence type="predicted"/>